<dbReference type="AlphaFoldDB" id="A0A0T5PEN8"/>
<accession>A0A0T5PEN8</accession>
<protein>
    <submittedName>
        <fullName evidence="1">Uncharacterized protein</fullName>
    </submittedName>
</protein>
<sequence>MADTKRPADWNLIYREVLAGWHKDTLRPKMVFIQNDGTLVDGATSRKPERGNSPSHAAAAIFHLSHIRAFPIAQSDDAYDYCDRLADQHR</sequence>
<evidence type="ECO:0000313" key="1">
    <source>
        <dbReference type="EMBL" id="KRS19721.1"/>
    </source>
</evidence>
<proteinExistence type="predicted"/>
<organism evidence="1 3">
    <name type="scientific">Roseovarius indicus</name>
    <dbReference type="NCBI Taxonomy" id="540747"/>
    <lineage>
        <taxon>Bacteria</taxon>
        <taxon>Pseudomonadati</taxon>
        <taxon>Pseudomonadota</taxon>
        <taxon>Alphaproteobacteria</taxon>
        <taxon>Rhodobacterales</taxon>
        <taxon>Roseobacteraceae</taxon>
        <taxon>Roseovarius</taxon>
    </lineage>
</organism>
<dbReference type="EMBL" id="LAXI01000001">
    <property type="protein sequence ID" value="KRS19721.1"/>
    <property type="molecule type" value="Genomic_DNA"/>
</dbReference>
<evidence type="ECO:0000313" key="3">
    <source>
        <dbReference type="Proteomes" id="UP000051401"/>
    </source>
</evidence>
<dbReference type="Proteomes" id="UP000051401">
    <property type="component" value="Unassembled WGS sequence"/>
</dbReference>
<reference evidence="1 3" key="1">
    <citation type="submission" date="2015-04" db="EMBL/GenBank/DDBJ databases">
        <title>The draft genome sequence of Roseovarius indicus B108T.</title>
        <authorList>
            <person name="Li G."/>
            <person name="Lai Q."/>
            <person name="Shao Z."/>
            <person name="Yan P."/>
        </authorList>
    </citation>
    <scope>NUCLEOTIDE SEQUENCE [LARGE SCALE GENOMIC DNA]</scope>
    <source>
        <strain evidence="1 3">B108</strain>
    </source>
</reference>
<dbReference type="RefSeq" id="WP_057812908.1">
    <property type="nucleotide sequence ID" value="NZ_CP031598.1"/>
</dbReference>
<dbReference type="Proteomes" id="UP000325785">
    <property type="component" value="Chromosome"/>
</dbReference>
<dbReference type="PATRIC" id="fig|540747.5.peg.504"/>
<keyword evidence="3" id="KW-1185">Reference proteome</keyword>
<gene>
    <name evidence="2" type="ORF">RIdsm_04770</name>
    <name evidence="1" type="ORF">XM52_02485</name>
</gene>
<dbReference type="STRING" id="540747.SAMN04488031_102732"/>
<reference evidence="2 4" key="2">
    <citation type="submission" date="2018-08" db="EMBL/GenBank/DDBJ databases">
        <title>Genetic Globetrotter - A new plasmid hitch-hiking vast phylogenetic and geographic distances.</title>
        <authorList>
            <person name="Vollmers J."/>
            <person name="Petersen J."/>
        </authorList>
    </citation>
    <scope>NUCLEOTIDE SEQUENCE [LARGE SCALE GENOMIC DNA]</scope>
    <source>
        <strain evidence="2 4">DSM 26383</strain>
    </source>
</reference>
<dbReference type="KEGG" id="rid:RIdsm_04770"/>
<name>A0A0T5PEN8_9RHOB</name>
<dbReference type="EMBL" id="CP031598">
    <property type="protein sequence ID" value="QEW28929.1"/>
    <property type="molecule type" value="Genomic_DNA"/>
</dbReference>
<evidence type="ECO:0000313" key="2">
    <source>
        <dbReference type="EMBL" id="QEW28929.1"/>
    </source>
</evidence>
<evidence type="ECO:0000313" key="4">
    <source>
        <dbReference type="Proteomes" id="UP000325785"/>
    </source>
</evidence>